<dbReference type="Proteomes" id="UP000305681">
    <property type="component" value="Unassembled WGS sequence"/>
</dbReference>
<feature type="domain" description="DUF4365" evidence="1">
    <location>
        <begin position="9"/>
        <end position="155"/>
    </location>
</feature>
<comment type="caution">
    <text evidence="2">The sequence shown here is derived from an EMBL/GenBank/DDBJ whole genome shotgun (WGS) entry which is preliminary data.</text>
</comment>
<dbReference type="Pfam" id="PF14280">
    <property type="entry name" value="DUF4365"/>
    <property type="match status" value="1"/>
</dbReference>
<evidence type="ECO:0000313" key="3">
    <source>
        <dbReference type="Proteomes" id="UP000305681"/>
    </source>
</evidence>
<proteinExistence type="predicted"/>
<dbReference type="AlphaFoldDB" id="A0A5C4NGS3"/>
<gene>
    <name evidence="2" type="ORF">FHI69_22495</name>
</gene>
<evidence type="ECO:0000313" key="2">
    <source>
        <dbReference type="EMBL" id="TNC73941.1"/>
    </source>
</evidence>
<protein>
    <submittedName>
        <fullName evidence="2">DUF4365 domain-containing protein</fullName>
    </submittedName>
</protein>
<dbReference type="InterPro" id="IPR025375">
    <property type="entry name" value="DUF4365"/>
</dbReference>
<accession>A0A5C4NGS3</accession>
<dbReference type="RefSeq" id="WP_139092074.1">
    <property type="nucleotide sequence ID" value="NZ_VDGE01000011.1"/>
</dbReference>
<organism evidence="2 3">
    <name type="scientific">Janthinobacterium lividum</name>
    <dbReference type="NCBI Taxonomy" id="29581"/>
    <lineage>
        <taxon>Bacteria</taxon>
        <taxon>Pseudomonadati</taxon>
        <taxon>Pseudomonadota</taxon>
        <taxon>Betaproteobacteria</taxon>
        <taxon>Burkholderiales</taxon>
        <taxon>Oxalobacteraceae</taxon>
        <taxon>Janthinobacterium</taxon>
    </lineage>
</organism>
<reference evidence="2 3" key="1">
    <citation type="submission" date="2019-06" db="EMBL/GenBank/DDBJ databases">
        <title>Genome sequence of Janthinobacterium lividum UCD_MED1.</title>
        <authorList>
            <person name="De Leon M.E."/>
            <person name="Jospin G."/>
        </authorList>
    </citation>
    <scope>NUCLEOTIDE SEQUENCE [LARGE SCALE GENOMIC DNA]</scope>
    <source>
        <strain evidence="2 3">UCD_MED1</strain>
    </source>
</reference>
<sequence length="332" mass="37746">MAINNRVKERIGINAVSRIVETLWESGWQEYSAANDDAIDGAILLRRGSAQPKDTGGIVFVQVKCGGNGYRKDQLQYPDHIGVALGKEYIETHRPRWELAPGPAVLVFVDDTKSRMDPPSWWVDLKDQTAYSPTNGGMILIPKSQRFAHHTKGDFHRLCGAGTHDRILSVVDLSRAETLIPRLGKGESLRDDAWAYYKNWRADAAARHNPKLGEILINRTGWKHITRRDRLPERIMQSWLLLGAAKKIIETEKNVINFGRVKKQVLKDGNTLVEDYLGLRAAVTFSYRHHAVVQVVLKRSRVICPDPSWRGSDRQKIWFYSVYEVRRGGQSI</sequence>
<evidence type="ECO:0000259" key="1">
    <source>
        <dbReference type="Pfam" id="PF14280"/>
    </source>
</evidence>
<name>A0A5C4NGS3_9BURK</name>
<dbReference type="EMBL" id="VDGE01000011">
    <property type="protein sequence ID" value="TNC73941.1"/>
    <property type="molecule type" value="Genomic_DNA"/>
</dbReference>